<feature type="compositionally biased region" description="Basic residues" evidence="1">
    <location>
        <begin position="192"/>
        <end position="208"/>
    </location>
</feature>
<dbReference type="OrthoDB" id="4842715at2759"/>
<keyword evidence="3" id="KW-1185">Reference proteome</keyword>
<dbReference type="EMBL" id="JAAOAQ010000269">
    <property type="protein sequence ID" value="KAF5558335.1"/>
    <property type="molecule type" value="Genomic_DNA"/>
</dbReference>
<evidence type="ECO:0000313" key="2">
    <source>
        <dbReference type="EMBL" id="KAF5558335.1"/>
    </source>
</evidence>
<name>A0A8H5JQL1_9HYPO</name>
<accession>A0A8H5JQL1</accession>
<gene>
    <name evidence="2" type="ORF">FPHYL_7423</name>
</gene>
<evidence type="ECO:0000313" key="3">
    <source>
        <dbReference type="Proteomes" id="UP000582016"/>
    </source>
</evidence>
<evidence type="ECO:0008006" key="4">
    <source>
        <dbReference type="Google" id="ProtNLM"/>
    </source>
</evidence>
<reference evidence="2 3" key="1">
    <citation type="submission" date="2020-05" db="EMBL/GenBank/DDBJ databases">
        <title>Identification and distribution of gene clusters putatively required for synthesis of sphingolipid metabolism inhibitors in phylogenetically diverse species of the filamentous fungus Fusarium.</title>
        <authorList>
            <person name="Kim H.-S."/>
            <person name="Busman M."/>
            <person name="Brown D.W."/>
            <person name="Divon H."/>
            <person name="Uhlig S."/>
            <person name="Proctor R.H."/>
        </authorList>
    </citation>
    <scope>NUCLEOTIDE SEQUENCE [LARGE SCALE GENOMIC DNA]</scope>
    <source>
        <strain evidence="2 3">NRRL 13617</strain>
    </source>
</reference>
<dbReference type="Proteomes" id="UP000582016">
    <property type="component" value="Unassembled WGS sequence"/>
</dbReference>
<evidence type="ECO:0000256" key="1">
    <source>
        <dbReference type="SAM" id="MobiDB-lite"/>
    </source>
</evidence>
<proteinExistence type="predicted"/>
<sequence>MVAGGRNPKDLRLPVALTEDWGRKNLEYYSGMTRAQSRMLFSCRTERIGLRKYLHDCRIPGFESPTCPCGRSRETVFHLLVECPRLREARMGLFQRLGHNDFTTLLTKDAKPSPNGPYLTSISQCLTPSEKGPPDSPCFRISFRPARRAFSTLSALRLQQDAEHAPHALHAPRALHVLPPTIHAVALHRAPRRRRLRHLPKRPRRPLRRRGETRRAHAAPRSPTAQRRRRGMVLSPSRSMRGTPSCLKLSCIEPYELDQPVFSQLRSFQSVRHAPLLDPLSHISFLTPLASPDVTHLSKGIGKPQPAQPRTSCRSFTDTIIRHFNTQSVASFRTDTGTATRQFNLPPQHAHDPPWSHSTTLIIDFPMTVRRLSLVCRIEPQSHELRHPVDIVLQRHYVSIFLVLLLRQPFQRVSLMASKVHDAASVGCSLEPPGSSSRRRQQFGLLVEHPSLPPDASRG</sequence>
<organism evidence="2 3">
    <name type="scientific">Fusarium phyllophilum</name>
    <dbReference type="NCBI Taxonomy" id="47803"/>
    <lineage>
        <taxon>Eukaryota</taxon>
        <taxon>Fungi</taxon>
        <taxon>Dikarya</taxon>
        <taxon>Ascomycota</taxon>
        <taxon>Pezizomycotina</taxon>
        <taxon>Sordariomycetes</taxon>
        <taxon>Hypocreomycetidae</taxon>
        <taxon>Hypocreales</taxon>
        <taxon>Nectriaceae</taxon>
        <taxon>Fusarium</taxon>
        <taxon>Fusarium fujikuroi species complex</taxon>
    </lineage>
</organism>
<dbReference type="AlphaFoldDB" id="A0A8H5JQL1"/>
<protein>
    <recommendedName>
        <fullName evidence="4">Reverse transcriptase</fullName>
    </recommendedName>
</protein>
<comment type="caution">
    <text evidence="2">The sequence shown here is derived from an EMBL/GenBank/DDBJ whole genome shotgun (WGS) entry which is preliminary data.</text>
</comment>
<feature type="region of interest" description="Disordered" evidence="1">
    <location>
        <begin position="192"/>
        <end position="239"/>
    </location>
</feature>